<evidence type="ECO:0000313" key="6">
    <source>
        <dbReference type="Proteomes" id="UP000799640"/>
    </source>
</evidence>
<dbReference type="Gene3D" id="3.90.25.10">
    <property type="entry name" value="UDP-galactose 4-epimerase, domain 1"/>
    <property type="match status" value="1"/>
</dbReference>
<dbReference type="InterPro" id="IPR036291">
    <property type="entry name" value="NAD(P)-bd_dom_sf"/>
</dbReference>
<keyword evidence="2" id="KW-0521">NADP</keyword>
<evidence type="ECO:0000259" key="4">
    <source>
        <dbReference type="Pfam" id="PF05368"/>
    </source>
</evidence>
<sequence>MRCLASFLCLLFSIYFCTIFFPCSRPSYGILNIYAREVTVNASGRQAASFVRVASALGWPVRAQMKDRIGIVAQDICARPGVTVIEGSLADPKVLEELFRGSPEVAFINTTHWGDEVAIGCAIADAAVRAGVRHLVYSSMPDHGAWRGWTGLPLWTGKAAVERYIRGLGIPTTFIYCGVYHNNFTSLPYPLFRMEMQEGGGFVWQAPFHPDRKLPWVDAEQDVGPVVLQIFKEGVGRWGGRRVPLAFEYLTPREVCRAFSRALERPVEYVRGPVEVAISIPRGYQQHLSILESVLGWGEAPYFGPDLEPNCTQLAQHLWQGSRGIEEYAREVFPVEEYNNGLRWMEEDESDQKTNTVYEMGC</sequence>
<dbReference type="Pfam" id="PF05368">
    <property type="entry name" value="NmrA"/>
    <property type="match status" value="1"/>
</dbReference>
<proteinExistence type="inferred from homology"/>
<accession>A0A6G1I4D2</accession>
<dbReference type="GO" id="GO:0005634">
    <property type="term" value="C:nucleus"/>
    <property type="evidence" value="ECO:0007669"/>
    <property type="project" value="TreeGrafter"/>
</dbReference>
<dbReference type="InterPro" id="IPR051164">
    <property type="entry name" value="NmrA-like_oxidored"/>
</dbReference>
<dbReference type="Proteomes" id="UP000799640">
    <property type="component" value="Unassembled WGS sequence"/>
</dbReference>
<dbReference type="SUPFAM" id="SSF51735">
    <property type="entry name" value="NAD(P)-binding Rossmann-fold domains"/>
    <property type="match status" value="1"/>
</dbReference>
<dbReference type="CDD" id="cd05251">
    <property type="entry name" value="NmrA_like_SDR_a"/>
    <property type="match status" value="1"/>
</dbReference>
<evidence type="ECO:0000313" key="5">
    <source>
        <dbReference type="EMBL" id="KAF2403132.1"/>
    </source>
</evidence>
<evidence type="ECO:0000256" key="3">
    <source>
        <dbReference type="SAM" id="SignalP"/>
    </source>
</evidence>
<gene>
    <name evidence="5" type="ORF">EJ06DRAFT_541878</name>
</gene>
<dbReference type="AlphaFoldDB" id="A0A6G1I4D2"/>
<reference evidence="5" key="1">
    <citation type="journal article" date="2020" name="Stud. Mycol.">
        <title>101 Dothideomycetes genomes: a test case for predicting lifestyles and emergence of pathogens.</title>
        <authorList>
            <person name="Haridas S."/>
            <person name="Albert R."/>
            <person name="Binder M."/>
            <person name="Bloem J."/>
            <person name="Labutti K."/>
            <person name="Salamov A."/>
            <person name="Andreopoulos B."/>
            <person name="Baker S."/>
            <person name="Barry K."/>
            <person name="Bills G."/>
            <person name="Bluhm B."/>
            <person name="Cannon C."/>
            <person name="Castanera R."/>
            <person name="Culley D."/>
            <person name="Daum C."/>
            <person name="Ezra D."/>
            <person name="Gonzalez J."/>
            <person name="Henrissat B."/>
            <person name="Kuo A."/>
            <person name="Liang C."/>
            <person name="Lipzen A."/>
            <person name="Lutzoni F."/>
            <person name="Magnuson J."/>
            <person name="Mondo S."/>
            <person name="Nolan M."/>
            <person name="Ohm R."/>
            <person name="Pangilinan J."/>
            <person name="Park H.-J."/>
            <person name="Ramirez L."/>
            <person name="Alfaro M."/>
            <person name="Sun H."/>
            <person name="Tritt A."/>
            <person name="Yoshinaga Y."/>
            <person name="Zwiers L.-H."/>
            <person name="Turgeon B."/>
            <person name="Goodwin S."/>
            <person name="Spatafora J."/>
            <person name="Crous P."/>
            <person name="Grigoriev I."/>
        </authorList>
    </citation>
    <scope>NUCLEOTIDE SEQUENCE</scope>
    <source>
        <strain evidence="5">CBS 262.69</strain>
    </source>
</reference>
<name>A0A6G1I4D2_9PEZI</name>
<comment type="similarity">
    <text evidence="1">Belongs to the NmrA-type oxidoreductase family.</text>
</comment>
<keyword evidence="6" id="KW-1185">Reference proteome</keyword>
<keyword evidence="3" id="KW-0732">Signal</keyword>
<dbReference type="PANTHER" id="PTHR42748">
    <property type="entry name" value="NITROGEN METABOLITE REPRESSION PROTEIN NMRA FAMILY MEMBER"/>
    <property type="match status" value="1"/>
</dbReference>
<organism evidence="5 6">
    <name type="scientific">Trichodelitschia bisporula</name>
    <dbReference type="NCBI Taxonomy" id="703511"/>
    <lineage>
        <taxon>Eukaryota</taxon>
        <taxon>Fungi</taxon>
        <taxon>Dikarya</taxon>
        <taxon>Ascomycota</taxon>
        <taxon>Pezizomycotina</taxon>
        <taxon>Dothideomycetes</taxon>
        <taxon>Dothideomycetes incertae sedis</taxon>
        <taxon>Phaeotrichales</taxon>
        <taxon>Phaeotrichaceae</taxon>
        <taxon>Trichodelitschia</taxon>
    </lineage>
</organism>
<evidence type="ECO:0000256" key="2">
    <source>
        <dbReference type="ARBA" id="ARBA00022857"/>
    </source>
</evidence>
<dbReference type="PANTHER" id="PTHR42748:SF5">
    <property type="entry name" value="NITROGEN METABOLITE REPRESSION PROTEIN NMRA"/>
    <property type="match status" value="1"/>
</dbReference>
<feature type="domain" description="NmrA-like" evidence="4">
    <location>
        <begin position="40"/>
        <end position="329"/>
    </location>
</feature>
<feature type="signal peptide" evidence="3">
    <location>
        <begin position="1"/>
        <end position="19"/>
    </location>
</feature>
<evidence type="ECO:0000256" key="1">
    <source>
        <dbReference type="ARBA" id="ARBA00006328"/>
    </source>
</evidence>
<dbReference type="EMBL" id="ML996690">
    <property type="protein sequence ID" value="KAF2403132.1"/>
    <property type="molecule type" value="Genomic_DNA"/>
</dbReference>
<dbReference type="Gene3D" id="3.40.50.720">
    <property type="entry name" value="NAD(P)-binding Rossmann-like Domain"/>
    <property type="match status" value="1"/>
</dbReference>
<dbReference type="OrthoDB" id="5356836at2759"/>
<protein>
    <submittedName>
        <fullName evidence="5">NAD(P)-binding protein</fullName>
    </submittedName>
</protein>
<dbReference type="InterPro" id="IPR008030">
    <property type="entry name" value="NmrA-like"/>
</dbReference>
<feature type="chain" id="PRO_5026169033" evidence="3">
    <location>
        <begin position="20"/>
        <end position="362"/>
    </location>
</feature>